<dbReference type="EMBL" id="UYYB01096703">
    <property type="protein sequence ID" value="VDM76293.1"/>
    <property type="molecule type" value="Genomic_DNA"/>
</dbReference>
<proteinExistence type="predicted"/>
<keyword evidence="2" id="KW-1185">Reference proteome</keyword>
<accession>A0A3P7J6W9</accession>
<gene>
    <name evidence="1" type="ORF">SVUK_LOCUS11291</name>
</gene>
<reference evidence="1 2" key="1">
    <citation type="submission" date="2018-11" db="EMBL/GenBank/DDBJ databases">
        <authorList>
            <consortium name="Pathogen Informatics"/>
        </authorList>
    </citation>
    <scope>NUCLEOTIDE SEQUENCE [LARGE SCALE GENOMIC DNA]</scope>
</reference>
<name>A0A3P7J6W9_STRVU</name>
<protein>
    <submittedName>
        <fullName evidence="1">Uncharacterized protein</fullName>
    </submittedName>
</protein>
<dbReference type="Proteomes" id="UP000270094">
    <property type="component" value="Unassembled WGS sequence"/>
</dbReference>
<dbReference type="AlphaFoldDB" id="A0A3P7J6W9"/>
<organism evidence="1 2">
    <name type="scientific">Strongylus vulgaris</name>
    <name type="common">Blood worm</name>
    <dbReference type="NCBI Taxonomy" id="40348"/>
    <lineage>
        <taxon>Eukaryota</taxon>
        <taxon>Metazoa</taxon>
        <taxon>Ecdysozoa</taxon>
        <taxon>Nematoda</taxon>
        <taxon>Chromadorea</taxon>
        <taxon>Rhabditida</taxon>
        <taxon>Rhabditina</taxon>
        <taxon>Rhabditomorpha</taxon>
        <taxon>Strongyloidea</taxon>
        <taxon>Strongylidae</taxon>
        <taxon>Strongylus</taxon>
    </lineage>
</organism>
<sequence length="149" mass="17058">MMTYVTGARKVFADKSKKKLVDVSLEQFLLEHVKRPLIYQLAINVANAFDTFAELKKENLRKIDICQLIYQLAINVANAFDTFAELKKENLRKIDICQVNLVLSNPTDQNLLEFASLFIDVIEHNYLLPLAADVDGEKMRYDGAFSSRI</sequence>
<evidence type="ECO:0000313" key="1">
    <source>
        <dbReference type="EMBL" id="VDM76293.1"/>
    </source>
</evidence>
<evidence type="ECO:0000313" key="2">
    <source>
        <dbReference type="Proteomes" id="UP000270094"/>
    </source>
</evidence>